<evidence type="ECO:0000313" key="6">
    <source>
        <dbReference type="Proteomes" id="UP001501447"/>
    </source>
</evidence>
<feature type="domain" description="HTH gntR-type" evidence="4">
    <location>
        <begin position="8"/>
        <end position="75"/>
    </location>
</feature>
<dbReference type="SUPFAM" id="SSF48008">
    <property type="entry name" value="GntR ligand-binding domain-like"/>
    <property type="match status" value="1"/>
</dbReference>
<dbReference type="Pfam" id="PF00392">
    <property type="entry name" value="GntR"/>
    <property type="match status" value="1"/>
</dbReference>
<dbReference type="Proteomes" id="UP001501447">
    <property type="component" value="Unassembled WGS sequence"/>
</dbReference>
<dbReference type="InterPro" id="IPR036390">
    <property type="entry name" value="WH_DNA-bd_sf"/>
</dbReference>
<dbReference type="CDD" id="cd07377">
    <property type="entry name" value="WHTH_GntR"/>
    <property type="match status" value="1"/>
</dbReference>
<evidence type="ECO:0000256" key="1">
    <source>
        <dbReference type="ARBA" id="ARBA00023015"/>
    </source>
</evidence>
<evidence type="ECO:0000256" key="2">
    <source>
        <dbReference type="ARBA" id="ARBA00023125"/>
    </source>
</evidence>
<keyword evidence="3" id="KW-0804">Transcription</keyword>
<dbReference type="PANTHER" id="PTHR43537:SF45">
    <property type="entry name" value="GNTR FAMILY REGULATORY PROTEIN"/>
    <property type="match status" value="1"/>
</dbReference>
<organism evidence="5 6">
    <name type="scientific">Streptomyces axinellae</name>
    <dbReference type="NCBI Taxonomy" id="552788"/>
    <lineage>
        <taxon>Bacteria</taxon>
        <taxon>Bacillati</taxon>
        <taxon>Actinomycetota</taxon>
        <taxon>Actinomycetes</taxon>
        <taxon>Kitasatosporales</taxon>
        <taxon>Streptomycetaceae</taxon>
        <taxon>Streptomyces</taxon>
    </lineage>
</organism>
<reference evidence="6" key="1">
    <citation type="journal article" date="2019" name="Int. J. Syst. Evol. Microbiol.">
        <title>The Global Catalogue of Microorganisms (GCM) 10K type strain sequencing project: providing services to taxonomists for standard genome sequencing and annotation.</title>
        <authorList>
            <consortium name="The Broad Institute Genomics Platform"/>
            <consortium name="The Broad Institute Genome Sequencing Center for Infectious Disease"/>
            <person name="Wu L."/>
            <person name="Ma J."/>
        </authorList>
    </citation>
    <scope>NUCLEOTIDE SEQUENCE [LARGE SCALE GENOMIC DNA]</scope>
    <source>
        <strain evidence="6">JCM 16373</strain>
    </source>
</reference>
<dbReference type="SMART" id="SM00895">
    <property type="entry name" value="FCD"/>
    <property type="match status" value="1"/>
</dbReference>
<dbReference type="PRINTS" id="PR00035">
    <property type="entry name" value="HTHGNTR"/>
</dbReference>
<sequence length="237" mass="26087">MADSNRRATSRRAIYERLRQKVLTLDLAPGAAISENELAASLGVSRTPVRESLIMLAQDGLVQIFPKIGSFVSRVDPAQVADAQFLREAVELAALEDLPAELDAQLVEELRENLTRQRAPGLELEDFFALDEAFHQGLLRLSGHFNAWTTVAAAKGHLDRARRLGLYEHASSAAFAAQHAEIFEAAVSGDTDRARTAMRTHLRAVFSDIERIRAHSPHLFAADSGSVPVRRSVAVWE</sequence>
<dbReference type="PROSITE" id="PS50949">
    <property type="entry name" value="HTH_GNTR"/>
    <property type="match status" value="1"/>
</dbReference>
<dbReference type="SMART" id="SM00345">
    <property type="entry name" value="HTH_GNTR"/>
    <property type="match status" value="1"/>
</dbReference>
<dbReference type="InterPro" id="IPR000524">
    <property type="entry name" value="Tscrpt_reg_HTH_GntR"/>
</dbReference>
<keyword evidence="6" id="KW-1185">Reference proteome</keyword>
<evidence type="ECO:0000256" key="3">
    <source>
        <dbReference type="ARBA" id="ARBA00023163"/>
    </source>
</evidence>
<dbReference type="InterPro" id="IPR036388">
    <property type="entry name" value="WH-like_DNA-bd_sf"/>
</dbReference>
<accession>A0ABP6CC66</accession>
<dbReference type="RefSeq" id="WP_344565949.1">
    <property type="nucleotide sequence ID" value="NZ_BAAARJ010000008.1"/>
</dbReference>
<keyword evidence="1" id="KW-0805">Transcription regulation</keyword>
<proteinExistence type="predicted"/>
<evidence type="ECO:0000259" key="4">
    <source>
        <dbReference type="PROSITE" id="PS50949"/>
    </source>
</evidence>
<dbReference type="Gene3D" id="1.20.120.530">
    <property type="entry name" value="GntR ligand-binding domain-like"/>
    <property type="match status" value="1"/>
</dbReference>
<dbReference type="Pfam" id="PF07729">
    <property type="entry name" value="FCD"/>
    <property type="match status" value="1"/>
</dbReference>
<dbReference type="SUPFAM" id="SSF46785">
    <property type="entry name" value="Winged helix' DNA-binding domain"/>
    <property type="match status" value="1"/>
</dbReference>
<dbReference type="InterPro" id="IPR011711">
    <property type="entry name" value="GntR_C"/>
</dbReference>
<dbReference type="PANTHER" id="PTHR43537">
    <property type="entry name" value="TRANSCRIPTIONAL REGULATOR, GNTR FAMILY"/>
    <property type="match status" value="1"/>
</dbReference>
<gene>
    <name evidence="5" type="ORF">GCM10009863_29010</name>
</gene>
<keyword evidence="2" id="KW-0238">DNA-binding</keyword>
<dbReference type="InterPro" id="IPR008920">
    <property type="entry name" value="TF_FadR/GntR_C"/>
</dbReference>
<dbReference type="EMBL" id="BAAARJ010000008">
    <property type="protein sequence ID" value="GAA2613481.1"/>
    <property type="molecule type" value="Genomic_DNA"/>
</dbReference>
<dbReference type="Gene3D" id="1.10.10.10">
    <property type="entry name" value="Winged helix-like DNA-binding domain superfamily/Winged helix DNA-binding domain"/>
    <property type="match status" value="1"/>
</dbReference>
<name>A0ABP6CC66_9ACTN</name>
<protein>
    <submittedName>
        <fullName evidence="5">GntR family transcriptional regulator</fullName>
    </submittedName>
</protein>
<evidence type="ECO:0000313" key="5">
    <source>
        <dbReference type="EMBL" id="GAA2613481.1"/>
    </source>
</evidence>
<comment type="caution">
    <text evidence="5">The sequence shown here is derived from an EMBL/GenBank/DDBJ whole genome shotgun (WGS) entry which is preliminary data.</text>
</comment>